<dbReference type="Gene3D" id="3.40.50.150">
    <property type="entry name" value="Vaccinia Virus protein VP39"/>
    <property type="match status" value="1"/>
</dbReference>
<evidence type="ECO:0000313" key="2">
    <source>
        <dbReference type="EMBL" id="ABK16937.1"/>
    </source>
</evidence>
<evidence type="ECO:0000313" key="3">
    <source>
        <dbReference type="Proteomes" id="UP000001784"/>
    </source>
</evidence>
<evidence type="ECO:0000259" key="1">
    <source>
        <dbReference type="Pfam" id="PF08241"/>
    </source>
</evidence>
<dbReference type="SUPFAM" id="SSF53335">
    <property type="entry name" value="S-adenosyl-L-methionine-dependent methyltransferases"/>
    <property type="match status" value="1"/>
</dbReference>
<dbReference type="InterPro" id="IPR005651">
    <property type="entry name" value="Trm112-like"/>
</dbReference>
<dbReference type="InterPro" id="IPR029063">
    <property type="entry name" value="SAM-dependent_MTases_sf"/>
</dbReference>
<keyword evidence="2" id="KW-0808">Transferase</keyword>
<dbReference type="STRING" id="335543.Sfum_1245"/>
<reference evidence="2 3" key="1">
    <citation type="submission" date="2006-10" db="EMBL/GenBank/DDBJ databases">
        <title>Complete sequence of Syntrophobacter fumaroxidans MPOB.</title>
        <authorList>
            <consortium name="US DOE Joint Genome Institute"/>
            <person name="Copeland A."/>
            <person name="Lucas S."/>
            <person name="Lapidus A."/>
            <person name="Barry K."/>
            <person name="Detter J.C."/>
            <person name="Glavina del Rio T."/>
            <person name="Hammon N."/>
            <person name="Israni S."/>
            <person name="Pitluck S."/>
            <person name="Goltsman E.G."/>
            <person name="Martinez M."/>
            <person name="Schmutz J."/>
            <person name="Larimer F."/>
            <person name="Land M."/>
            <person name="Hauser L."/>
            <person name="Kyrpides N."/>
            <person name="Kim E."/>
            <person name="Boone D.R."/>
            <person name="Brockman F."/>
            <person name="Culley D."/>
            <person name="Ferry J."/>
            <person name="Gunsalus R."/>
            <person name="McInerney M.J."/>
            <person name="Morrison M."/>
            <person name="Plugge C."/>
            <person name="Rohlin L."/>
            <person name="Scholten J."/>
            <person name="Sieber J."/>
            <person name="Stams A.J.M."/>
            <person name="Worm P."/>
            <person name="Henstra A.M."/>
            <person name="Richardson P."/>
        </authorList>
    </citation>
    <scope>NUCLEOTIDE SEQUENCE [LARGE SCALE GENOMIC DNA]</scope>
    <source>
        <strain evidence="3">DSM 10017 / MPOB</strain>
    </source>
</reference>
<keyword evidence="2" id="KW-0489">Methyltransferase</keyword>
<dbReference type="AlphaFoldDB" id="A0LHN5"/>
<dbReference type="Proteomes" id="UP000001784">
    <property type="component" value="Chromosome"/>
</dbReference>
<dbReference type="CDD" id="cd02440">
    <property type="entry name" value="AdoMet_MTases"/>
    <property type="match status" value="1"/>
</dbReference>
<dbReference type="HOGENOM" id="CLU_893503_0_0_7"/>
<dbReference type="Pfam" id="PF03966">
    <property type="entry name" value="Trm112p"/>
    <property type="match status" value="1"/>
</dbReference>
<gene>
    <name evidence="2" type="ordered locus">Sfum_1245</name>
</gene>
<dbReference type="KEGG" id="sfu:Sfum_1245"/>
<sequence length="322" mass="35553">MKPFLVEMLVCPSCLPEEVGLCLTTVEADDEEVIRGSLACPSCREIFPIAEGTAVILPTGEPDDPSRTGYESSRALSAYLWSHYADLFGDAEACTAYREWASLIPPTEGVFLDAGCAVGRFSFEMSQKSHFVIGIDNSKSFIHTARKLLKNRSIDFGLVLEGELRENRRFELPGAWNTDRVEFLVADAQALPFRSETFSCLSSLNLVDKVPRPLVHLLELGRVARSSGSRLLFTDPFSWSTEAAAREHWLGGLPGGVFSGRGIDNVTSILKGERGGLRPPWTIEGQGSVWWKIRNHCNHFELIRSRYVTAVRPPIPLAPATG</sequence>
<dbReference type="EMBL" id="CP000478">
    <property type="protein sequence ID" value="ABK16937.1"/>
    <property type="molecule type" value="Genomic_DNA"/>
</dbReference>
<proteinExistence type="predicted"/>
<dbReference type="GO" id="GO:0008757">
    <property type="term" value="F:S-adenosylmethionine-dependent methyltransferase activity"/>
    <property type="evidence" value="ECO:0007669"/>
    <property type="project" value="InterPro"/>
</dbReference>
<dbReference type="GO" id="GO:0032259">
    <property type="term" value="P:methylation"/>
    <property type="evidence" value="ECO:0007669"/>
    <property type="project" value="UniProtKB-KW"/>
</dbReference>
<dbReference type="Pfam" id="PF08241">
    <property type="entry name" value="Methyltransf_11"/>
    <property type="match status" value="1"/>
</dbReference>
<dbReference type="OrthoDB" id="9768004at2"/>
<accession>A0LHN5</accession>
<feature type="domain" description="Methyltransferase type 11" evidence="1">
    <location>
        <begin position="112"/>
        <end position="229"/>
    </location>
</feature>
<dbReference type="PANTHER" id="PTHR45445:SF2">
    <property type="entry name" value="METHYLTRANSFERASE TYPE 11 DOMAIN-CONTAINING PROTEIN"/>
    <property type="match status" value="1"/>
</dbReference>
<keyword evidence="3" id="KW-1185">Reference proteome</keyword>
<dbReference type="InterPro" id="IPR013216">
    <property type="entry name" value="Methyltransf_11"/>
</dbReference>
<organism evidence="2 3">
    <name type="scientific">Syntrophobacter fumaroxidans (strain DSM 10017 / MPOB)</name>
    <dbReference type="NCBI Taxonomy" id="335543"/>
    <lineage>
        <taxon>Bacteria</taxon>
        <taxon>Pseudomonadati</taxon>
        <taxon>Thermodesulfobacteriota</taxon>
        <taxon>Syntrophobacteria</taxon>
        <taxon>Syntrophobacterales</taxon>
        <taxon>Syntrophobacteraceae</taxon>
        <taxon>Syntrophobacter</taxon>
    </lineage>
</organism>
<dbReference type="PANTHER" id="PTHR45445">
    <property type="match status" value="1"/>
</dbReference>
<dbReference type="eggNOG" id="COG2835">
    <property type="taxonomic scope" value="Bacteria"/>
</dbReference>
<dbReference type="SUPFAM" id="SSF158997">
    <property type="entry name" value="Trm112p-like"/>
    <property type="match status" value="1"/>
</dbReference>
<protein>
    <submittedName>
        <fullName evidence="2">Methyltransferase type 11</fullName>
    </submittedName>
</protein>
<dbReference type="eggNOG" id="COG2226">
    <property type="taxonomic scope" value="Bacteria"/>
</dbReference>
<name>A0LHN5_SYNFM</name>
<dbReference type="InParanoid" id="A0LHN5"/>
<dbReference type="RefSeq" id="WP_011698108.1">
    <property type="nucleotide sequence ID" value="NC_008554.1"/>
</dbReference>